<dbReference type="NCBIfam" id="NF038296">
    <property type="entry name" value="HisXaaSer_A2"/>
    <property type="match status" value="1"/>
</dbReference>
<dbReference type="Proteomes" id="UP000189632">
    <property type="component" value="Chromosome"/>
</dbReference>
<evidence type="ECO:0000313" key="3">
    <source>
        <dbReference type="EMBL" id="AQT46169.1"/>
    </source>
</evidence>
<evidence type="ECO:0000256" key="2">
    <source>
        <dbReference type="SAM" id="SignalP"/>
    </source>
</evidence>
<sequence length="99" mass="10448">MKKRLFFASIAALTAGLTGGDATASTNINTKVESVSETGINNGLTSKTMMISNGNDPFSFILKTSAPANAMDYHMSHISHSSHSSHSSHASHSSHYSGY</sequence>
<proteinExistence type="predicted"/>
<feature type="chain" id="PRO_5010702635" evidence="2">
    <location>
        <begin position="25"/>
        <end position="99"/>
    </location>
</feature>
<accession>A0A1U9MEN7</accession>
<feature type="signal peptide" evidence="2">
    <location>
        <begin position="1"/>
        <end position="24"/>
    </location>
</feature>
<evidence type="ECO:0000313" key="4">
    <source>
        <dbReference type="Proteomes" id="UP000189632"/>
    </source>
</evidence>
<keyword evidence="2" id="KW-0732">Signal</keyword>
<gene>
    <name evidence="3" type="ORF">BBC0122_000280</name>
</gene>
<protein>
    <submittedName>
        <fullName evidence="3">Uncharacterized protein</fullName>
    </submittedName>
</protein>
<dbReference type="AlphaFoldDB" id="A0A1U9MEN7"/>
<keyword evidence="4" id="KW-1185">Reference proteome</keyword>
<dbReference type="EMBL" id="CP015625">
    <property type="protein sequence ID" value="AQT46169.1"/>
    <property type="molecule type" value="Genomic_DNA"/>
</dbReference>
<dbReference type="RefSeq" id="WP_077990237.1">
    <property type="nucleotide sequence ID" value="NZ_CP015625.1"/>
</dbReference>
<organism evidence="3 4">
    <name type="scientific">Bartonella choladocola</name>
    <dbReference type="NCBI Taxonomy" id="2750995"/>
    <lineage>
        <taxon>Bacteria</taxon>
        <taxon>Pseudomonadati</taxon>
        <taxon>Pseudomonadota</taxon>
        <taxon>Alphaproteobacteria</taxon>
        <taxon>Hyphomicrobiales</taxon>
        <taxon>Bartonellaceae</taxon>
        <taxon>Bartonella</taxon>
    </lineage>
</organism>
<name>A0A1U9MEN7_9HYPH</name>
<reference evidence="3 4" key="1">
    <citation type="submission" date="2016-11" db="EMBL/GenBank/DDBJ databases">
        <title>Comparative genomics of Bartonella apis.</title>
        <authorList>
            <person name="Engel P."/>
        </authorList>
    </citation>
    <scope>NUCLEOTIDE SEQUENCE [LARGE SCALE GENOMIC DNA]</scope>
    <source>
        <strain evidence="3 4">BBC0122</strain>
    </source>
</reference>
<feature type="region of interest" description="Disordered" evidence="1">
    <location>
        <begin position="77"/>
        <end position="99"/>
    </location>
</feature>
<dbReference type="KEGG" id="bapi:BBC0122_000280"/>
<evidence type="ECO:0000256" key="1">
    <source>
        <dbReference type="SAM" id="MobiDB-lite"/>
    </source>
</evidence>